<keyword evidence="2" id="KW-0676">Redox-active center</keyword>
<dbReference type="PANTHER" id="PTHR45663">
    <property type="entry name" value="GEO12009P1"/>
    <property type="match status" value="1"/>
</dbReference>
<sequence>MEASAVRDTTGAGVLTEVGDATFDRQVRTGAGPVLVEFFATWCGNCRRFAPTLQQVAAEYADRVPVVTVNADENPELVRRYGISSTPTLVLVEGGEPIGTLVGAQPAQAVRDLLDPVLAQSAGAAAASPAPSGSWVPADACTLPTEEQPLRVAEFDALFATALRRLERREPGWLRLVLAGDPDVEASARELIARESTCCSFFDFQLTPAGEELQLDVRVPDTRVDVLDGITRQAHAAGSRS</sequence>
<dbReference type="SUPFAM" id="SSF52833">
    <property type="entry name" value="Thioredoxin-like"/>
    <property type="match status" value="1"/>
</dbReference>
<name>A0A6M6JUP3_9PSEU</name>
<feature type="domain" description="Thioredoxin" evidence="3">
    <location>
        <begin position="1"/>
        <end position="119"/>
    </location>
</feature>
<dbReference type="InterPro" id="IPR013766">
    <property type="entry name" value="Thioredoxin_domain"/>
</dbReference>
<dbReference type="EMBL" id="CP053564">
    <property type="protein sequence ID" value="QJY50767.1"/>
    <property type="molecule type" value="Genomic_DNA"/>
</dbReference>
<proteinExistence type="inferred from homology"/>
<dbReference type="AlphaFoldDB" id="A0A6M6JUP3"/>
<dbReference type="KEGG" id="pbro:HOP40_20310"/>
<comment type="similarity">
    <text evidence="1">Belongs to the thioredoxin family.</text>
</comment>
<protein>
    <submittedName>
        <fullName evidence="4">Thioredoxin fold domain-containing protein</fullName>
    </submittedName>
</protein>
<dbReference type="CDD" id="cd02947">
    <property type="entry name" value="TRX_family"/>
    <property type="match status" value="1"/>
</dbReference>
<dbReference type="PANTHER" id="PTHR45663:SF11">
    <property type="entry name" value="GEO12009P1"/>
    <property type="match status" value="1"/>
</dbReference>
<accession>A0A6M6JUP3</accession>
<organism evidence="4 5">
    <name type="scientific">Pseudonocardia broussonetiae</name>
    <dbReference type="NCBI Taxonomy" id="2736640"/>
    <lineage>
        <taxon>Bacteria</taxon>
        <taxon>Bacillati</taxon>
        <taxon>Actinomycetota</taxon>
        <taxon>Actinomycetes</taxon>
        <taxon>Pseudonocardiales</taxon>
        <taxon>Pseudonocardiaceae</taxon>
        <taxon>Pseudonocardia</taxon>
    </lineage>
</organism>
<gene>
    <name evidence="4" type="ORF">HOP40_20310</name>
</gene>
<dbReference type="PROSITE" id="PS51352">
    <property type="entry name" value="THIOREDOXIN_2"/>
    <property type="match status" value="1"/>
</dbReference>
<evidence type="ECO:0000256" key="2">
    <source>
        <dbReference type="ARBA" id="ARBA00023284"/>
    </source>
</evidence>
<evidence type="ECO:0000313" key="4">
    <source>
        <dbReference type="EMBL" id="QJY50767.1"/>
    </source>
</evidence>
<dbReference type="GO" id="GO:0015035">
    <property type="term" value="F:protein-disulfide reductase activity"/>
    <property type="evidence" value="ECO:0007669"/>
    <property type="project" value="TreeGrafter"/>
</dbReference>
<dbReference type="Gene3D" id="3.40.30.10">
    <property type="entry name" value="Glutaredoxin"/>
    <property type="match status" value="1"/>
</dbReference>
<evidence type="ECO:0000259" key="3">
    <source>
        <dbReference type="PROSITE" id="PS51352"/>
    </source>
</evidence>
<evidence type="ECO:0000256" key="1">
    <source>
        <dbReference type="ARBA" id="ARBA00008987"/>
    </source>
</evidence>
<dbReference type="Proteomes" id="UP000505377">
    <property type="component" value="Chromosome"/>
</dbReference>
<evidence type="ECO:0000313" key="5">
    <source>
        <dbReference type="Proteomes" id="UP000505377"/>
    </source>
</evidence>
<dbReference type="GO" id="GO:0045454">
    <property type="term" value="P:cell redox homeostasis"/>
    <property type="evidence" value="ECO:0007669"/>
    <property type="project" value="TreeGrafter"/>
</dbReference>
<dbReference type="PRINTS" id="PR00421">
    <property type="entry name" value="THIOREDOXIN"/>
</dbReference>
<reference evidence="4 5" key="1">
    <citation type="submission" date="2020-05" db="EMBL/GenBank/DDBJ databases">
        <authorList>
            <person name="Mo P."/>
        </authorList>
    </citation>
    <scope>NUCLEOTIDE SEQUENCE [LARGE SCALE GENOMIC DNA]</scope>
    <source>
        <strain evidence="4 5">Gen01</strain>
    </source>
</reference>
<dbReference type="Pfam" id="PF00085">
    <property type="entry name" value="Thioredoxin"/>
    <property type="match status" value="1"/>
</dbReference>
<dbReference type="InterPro" id="IPR036249">
    <property type="entry name" value="Thioredoxin-like_sf"/>
</dbReference>
<dbReference type="GO" id="GO:0005829">
    <property type="term" value="C:cytosol"/>
    <property type="evidence" value="ECO:0007669"/>
    <property type="project" value="TreeGrafter"/>
</dbReference>
<keyword evidence="5" id="KW-1185">Reference proteome</keyword>